<evidence type="ECO:0000256" key="12">
    <source>
        <dbReference type="PROSITE-ProRule" id="PRU00282"/>
    </source>
</evidence>
<dbReference type="STRING" id="10195.A0A3M7S2X8"/>
<dbReference type="InterPro" id="IPR051028">
    <property type="entry name" value="Mito_Solute_Carrier"/>
</dbReference>
<evidence type="ECO:0000256" key="1">
    <source>
        <dbReference type="ARBA" id="ARBA00004448"/>
    </source>
</evidence>
<keyword evidence="6" id="KW-0999">Mitochondrion inner membrane</keyword>
<dbReference type="FunFam" id="1.50.40.10:FF:000004">
    <property type="entry name" value="Calcium-binding mitochondrial carrier protein Aralar1"/>
    <property type="match status" value="1"/>
</dbReference>
<dbReference type="Pfam" id="PF00153">
    <property type="entry name" value="Mito_carr"/>
    <property type="match status" value="3"/>
</dbReference>
<dbReference type="AlphaFoldDB" id="A0A3M7S2X8"/>
<evidence type="ECO:0000313" key="15">
    <source>
        <dbReference type="Proteomes" id="UP000276133"/>
    </source>
</evidence>
<feature type="domain" description="EF-hand" evidence="13">
    <location>
        <begin position="112"/>
        <end position="142"/>
    </location>
</feature>
<dbReference type="PANTHER" id="PTHR45678:SF9">
    <property type="entry name" value="CALCIUM-BINDING MITOCHONDRIAL CARRIER PROTEIN ARALAR1"/>
    <property type="match status" value="1"/>
</dbReference>
<keyword evidence="3" id="KW-0813">Transport</keyword>
<dbReference type="OrthoDB" id="2161at2759"/>
<dbReference type="Gene3D" id="1.10.238.10">
    <property type="entry name" value="EF-hand"/>
    <property type="match status" value="2"/>
</dbReference>
<comment type="similarity">
    <text evidence="2">Belongs to the mitochondrial carrier (TC 2.A.29) family.</text>
</comment>
<comment type="subunit">
    <text evidence="11">Homodimer (via N-terminus).</text>
</comment>
<keyword evidence="9" id="KW-0496">Mitochondrion</keyword>
<evidence type="ECO:0000313" key="14">
    <source>
        <dbReference type="EMBL" id="RNA30144.1"/>
    </source>
</evidence>
<sequence length="689" mass="78289">MSSENIKTTKKIHLEPISISNPKIQDLLVERADENSLRAIFDKYASHKILNQNAIKSEDFIQKYLGLLSEKDANEKTLKILANLVDVNKDGYITYDEFKIFEESLCSPEVLFKTAFQLFDTRGIGLISFSDFKEILSHTILNELIPFDFESDFVNNLFGKDKQRQINYQEFSQIIHDFHEEHAVQAFKKFDIQKKGYILPSNFKTILLQMKSNLLSPYVRENIDALIAKTTDQSVITYPHFAAFIYLLNNMELIKKIYMTASEENPNKEVSKGQLLKEAQQFSQVTPYEINILFSMIRNFKDDEKITLKDIEKIAPLEEKRMPYRISAKLAEEAQIFQNRNVGVQILESGYRFLLGSIAGAIGAFAVYPIDLVKTRMQNQRSKSYVGEVMYRNSWDCFKKVIRQEGALGLYKGLTVQLIGVAPEKAIKLTVNDFVRDKFVQYTGDLPLYGEVIAGGMAGGCQVVFTNPMEIVKIRMQVAGEIQALARSERTIKIVQELGFFGLYKGVRACLLRDIPFSMIYFPTYSHMKKSLADENGHNSVMSLFYAGLIAGVPAAGLCTPADVIKTRIQVRERQGQTQYNGVIDAMFKIYKEEGGKAFWKGSGARIFRSSPQFGVTLVSYELLQRMFWVDFGGRKPEGSQIDISKEIKNSEITSLNPEHIGGFKLAAVTFAGIENKFGLCFPKYNKVQ</sequence>
<dbReference type="PROSITE" id="PS50222">
    <property type="entry name" value="EF_HAND_2"/>
    <property type="match status" value="3"/>
</dbReference>
<dbReference type="SUPFAM" id="SSF103506">
    <property type="entry name" value="Mitochondrial carrier"/>
    <property type="match status" value="1"/>
</dbReference>
<evidence type="ECO:0000256" key="2">
    <source>
        <dbReference type="ARBA" id="ARBA00006375"/>
    </source>
</evidence>
<feature type="repeat" description="Solcar" evidence="12">
    <location>
        <begin position="446"/>
        <end position="531"/>
    </location>
</feature>
<keyword evidence="7" id="KW-0106">Calcium</keyword>
<evidence type="ECO:0000256" key="4">
    <source>
        <dbReference type="ARBA" id="ARBA00022692"/>
    </source>
</evidence>
<evidence type="ECO:0000256" key="11">
    <source>
        <dbReference type="ARBA" id="ARBA00038674"/>
    </source>
</evidence>
<evidence type="ECO:0000256" key="6">
    <source>
        <dbReference type="ARBA" id="ARBA00022792"/>
    </source>
</evidence>
<evidence type="ECO:0000259" key="13">
    <source>
        <dbReference type="PROSITE" id="PS50222"/>
    </source>
</evidence>
<evidence type="ECO:0000256" key="7">
    <source>
        <dbReference type="ARBA" id="ARBA00022837"/>
    </source>
</evidence>
<evidence type="ECO:0000256" key="9">
    <source>
        <dbReference type="ARBA" id="ARBA00023128"/>
    </source>
</evidence>
<dbReference type="SUPFAM" id="SSF47473">
    <property type="entry name" value="EF-hand"/>
    <property type="match status" value="2"/>
</dbReference>
<feature type="repeat" description="Solcar" evidence="12">
    <location>
        <begin position="347"/>
        <end position="438"/>
    </location>
</feature>
<dbReference type="GO" id="GO:0005313">
    <property type="term" value="F:L-glutamate transmembrane transporter activity"/>
    <property type="evidence" value="ECO:0007669"/>
    <property type="project" value="TreeGrafter"/>
</dbReference>
<keyword evidence="4 12" id="KW-0812">Transmembrane</keyword>
<dbReference type="PRINTS" id="PR00926">
    <property type="entry name" value="MITOCARRIER"/>
</dbReference>
<reference evidence="14 15" key="1">
    <citation type="journal article" date="2018" name="Sci. Rep.">
        <title>Genomic signatures of local adaptation to the degree of environmental predictability in rotifers.</title>
        <authorList>
            <person name="Franch-Gras L."/>
            <person name="Hahn C."/>
            <person name="Garcia-Roger E.M."/>
            <person name="Carmona M.J."/>
            <person name="Serra M."/>
            <person name="Gomez A."/>
        </authorList>
    </citation>
    <scope>NUCLEOTIDE SEQUENCE [LARGE SCALE GENOMIC DNA]</scope>
    <source>
        <strain evidence="14">HYR1</strain>
    </source>
</reference>
<accession>A0A3M7S2X8</accession>
<keyword evidence="5" id="KW-0677">Repeat</keyword>
<keyword evidence="10 12" id="KW-0472">Membrane</keyword>
<evidence type="ECO:0000256" key="3">
    <source>
        <dbReference type="ARBA" id="ARBA00022448"/>
    </source>
</evidence>
<dbReference type="EMBL" id="REGN01002120">
    <property type="protein sequence ID" value="RNA30144.1"/>
    <property type="molecule type" value="Genomic_DNA"/>
</dbReference>
<dbReference type="InterPro" id="IPR023395">
    <property type="entry name" value="MCP_dom_sf"/>
</dbReference>
<dbReference type="GO" id="GO:0043490">
    <property type="term" value="P:malate-aspartate shuttle"/>
    <property type="evidence" value="ECO:0007669"/>
    <property type="project" value="TreeGrafter"/>
</dbReference>
<name>A0A3M7S2X8_BRAPC</name>
<dbReference type="GO" id="GO:0005509">
    <property type="term" value="F:calcium ion binding"/>
    <property type="evidence" value="ECO:0007669"/>
    <property type="project" value="InterPro"/>
</dbReference>
<dbReference type="PANTHER" id="PTHR45678">
    <property type="entry name" value="MITOCHONDRIAL 2-OXODICARBOXYLATE CARRIER 1-RELATED"/>
    <property type="match status" value="1"/>
</dbReference>
<dbReference type="InterPro" id="IPR018108">
    <property type="entry name" value="MCP_transmembrane"/>
</dbReference>
<evidence type="ECO:0000256" key="5">
    <source>
        <dbReference type="ARBA" id="ARBA00022737"/>
    </source>
</evidence>
<feature type="domain" description="EF-hand" evidence="13">
    <location>
        <begin position="73"/>
        <end position="108"/>
    </location>
</feature>
<dbReference type="SMART" id="SM00054">
    <property type="entry name" value="EFh"/>
    <property type="match status" value="4"/>
</dbReference>
<dbReference type="GO" id="GO:0015183">
    <property type="term" value="F:L-aspartate transmembrane transporter activity"/>
    <property type="evidence" value="ECO:0007669"/>
    <property type="project" value="TreeGrafter"/>
</dbReference>
<dbReference type="PROSITE" id="PS00018">
    <property type="entry name" value="EF_HAND_1"/>
    <property type="match status" value="1"/>
</dbReference>
<dbReference type="InterPro" id="IPR018247">
    <property type="entry name" value="EF_Hand_1_Ca_BS"/>
</dbReference>
<dbReference type="PROSITE" id="PS50920">
    <property type="entry name" value="SOLCAR"/>
    <property type="match status" value="3"/>
</dbReference>
<dbReference type="InterPro" id="IPR011992">
    <property type="entry name" value="EF-hand-dom_pair"/>
</dbReference>
<evidence type="ECO:0000256" key="10">
    <source>
        <dbReference type="ARBA" id="ARBA00023136"/>
    </source>
</evidence>
<dbReference type="GO" id="GO:0005743">
    <property type="term" value="C:mitochondrial inner membrane"/>
    <property type="evidence" value="ECO:0007669"/>
    <property type="project" value="UniProtKB-SubCell"/>
</dbReference>
<keyword evidence="15" id="KW-1185">Reference proteome</keyword>
<dbReference type="InterPro" id="IPR002067">
    <property type="entry name" value="MCP"/>
</dbReference>
<organism evidence="14 15">
    <name type="scientific">Brachionus plicatilis</name>
    <name type="common">Marine rotifer</name>
    <name type="synonym">Brachionus muelleri</name>
    <dbReference type="NCBI Taxonomy" id="10195"/>
    <lineage>
        <taxon>Eukaryota</taxon>
        <taxon>Metazoa</taxon>
        <taxon>Spiralia</taxon>
        <taxon>Gnathifera</taxon>
        <taxon>Rotifera</taxon>
        <taxon>Eurotatoria</taxon>
        <taxon>Monogononta</taxon>
        <taxon>Pseudotrocha</taxon>
        <taxon>Ploima</taxon>
        <taxon>Brachionidae</taxon>
        <taxon>Brachionus</taxon>
    </lineage>
</organism>
<gene>
    <name evidence="14" type="ORF">BpHYR1_000734</name>
</gene>
<dbReference type="Proteomes" id="UP000276133">
    <property type="component" value="Unassembled WGS sequence"/>
</dbReference>
<dbReference type="Gene3D" id="1.50.40.10">
    <property type="entry name" value="Mitochondrial carrier domain"/>
    <property type="match status" value="1"/>
</dbReference>
<evidence type="ECO:0000256" key="8">
    <source>
        <dbReference type="ARBA" id="ARBA00022989"/>
    </source>
</evidence>
<proteinExistence type="inferred from homology"/>
<feature type="repeat" description="Solcar" evidence="12">
    <location>
        <begin position="539"/>
        <end position="627"/>
    </location>
</feature>
<comment type="caution">
    <text evidence="14">The sequence shown here is derived from an EMBL/GenBank/DDBJ whole genome shotgun (WGS) entry which is preliminary data.</text>
</comment>
<feature type="domain" description="EF-hand" evidence="13">
    <location>
        <begin position="178"/>
        <end position="213"/>
    </location>
</feature>
<protein>
    <submittedName>
        <fullName evidence="14">Calcium-binding mitochondrial carrier Aralar1 isoform X2</fullName>
    </submittedName>
</protein>
<dbReference type="InterPro" id="IPR002048">
    <property type="entry name" value="EF_hand_dom"/>
</dbReference>
<comment type="subcellular location">
    <subcellularLocation>
        <location evidence="1">Mitochondrion inner membrane</location>
        <topology evidence="1">Multi-pass membrane protein</topology>
    </subcellularLocation>
</comment>
<keyword evidence="8" id="KW-1133">Transmembrane helix</keyword>